<accession>D8SRW1</accession>
<evidence type="ECO:0000256" key="1">
    <source>
        <dbReference type="SAM" id="MobiDB-lite"/>
    </source>
</evidence>
<feature type="region of interest" description="Disordered" evidence="1">
    <location>
        <begin position="1"/>
        <end position="22"/>
    </location>
</feature>
<sequence>MANTDNQGNVVPQRDPSPELQRQRGKCWGKFWCLGSSRKRGMRICPARQEGPASATNAWTNGASSSTAANQFVGLSPSLLAPPSSPASFANSGNPSTVQSPASFTVSLCVPAASSCSPAFDSTATMFTIGPYAHETTLVTPPAFSAFTTAPSTAPFTPPPELAHLTTPSSPDVPFAQLLTSLKNKGAVAGGAAPPYSASPFASPDYVSRGDMQPSYHLYPESPLTSLISPASGVSESGPPSPLPELEFPAAITAAKAAKATSVRLAVSLCDRRAVRLGHETPQSLDSNNHSRELEPIKILSPPRGQYEERWCSRTLDSCSTSSNAVAATKSMEELPRRSHSCGGIDEVELKRSLSQVGALPRGGDDDDRADADVDTMVVEDSQQPTSALLRGGDDDISDSLRDEEGRTEKNNDLGATAETTTHSRPIEEDGVGVCSSSSSSSCLDKSGDVEGEAKRFEEQALESPRSDCGIVLEVEITPDDLVKVNITGAKNKKKNGIVTKKNGFHHHHHHHHNHRNGFVASSKSSWEDLDAMSVDCMELNLTDNTIKSPLKSSPIMDSC</sequence>
<dbReference type="KEGG" id="smo:SELMODRAFT_446486"/>
<organism evidence="3">
    <name type="scientific">Selaginella moellendorffii</name>
    <name type="common">Spikemoss</name>
    <dbReference type="NCBI Taxonomy" id="88036"/>
    <lineage>
        <taxon>Eukaryota</taxon>
        <taxon>Viridiplantae</taxon>
        <taxon>Streptophyta</taxon>
        <taxon>Embryophyta</taxon>
        <taxon>Tracheophyta</taxon>
        <taxon>Lycopodiopsida</taxon>
        <taxon>Selaginellales</taxon>
        <taxon>Selaginellaceae</taxon>
        <taxon>Selaginella</taxon>
    </lineage>
</organism>
<dbReference type="EMBL" id="GL377636">
    <property type="protein sequence ID" value="EFJ12859.1"/>
    <property type="molecule type" value="Genomic_DNA"/>
</dbReference>
<dbReference type="PANTHER" id="PTHR31798">
    <property type="entry name" value="HYDROXYPROLINE-RICH GLYCOPROTEIN-LIKE"/>
    <property type="match status" value="1"/>
</dbReference>
<dbReference type="InterPro" id="IPR040420">
    <property type="entry name" value="At1g76660-like"/>
</dbReference>
<dbReference type="InParanoid" id="D8SRW1"/>
<dbReference type="Gramene" id="EFJ12859">
    <property type="protein sequence ID" value="EFJ12859"/>
    <property type="gene ID" value="SELMODRAFT_446486"/>
</dbReference>
<feature type="compositionally biased region" description="Polar residues" evidence="1">
    <location>
        <begin position="1"/>
        <end position="10"/>
    </location>
</feature>
<proteinExistence type="predicted"/>
<keyword evidence="3" id="KW-1185">Reference proteome</keyword>
<reference evidence="2 3" key="1">
    <citation type="journal article" date="2011" name="Science">
        <title>The Selaginella genome identifies genetic changes associated with the evolution of vascular plants.</title>
        <authorList>
            <person name="Banks J.A."/>
            <person name="Nishiyama T."/>
            <person name="Hasebe M."/>
            <person name="Bowman J.L."/>
            <person name="Gribskov M."/>
            <person name="dePamphilis C."/>
            <person name="Albert V.A."/>
            <person name="Aono N."/>
            <person name="Aoyama T."/>
            <person name="Ambrose B.A."/>
            <person name="Ashton N.W."/>
            <person name="Axtell M.J."/>
            <person name="Barker E."/>
            <person name="Barker M.S."/>
            <person name="Bennetzen J.L."/>
            <person name="Bonawitz N.D."/>
            <person name="Chapple C."/>
            <person name="Cheng C."/>
            <person name="Correa L.G."/>
            <person name="Dacre M."/>
            <person name="DeBarry J."/>
            <person name="Dreyer I."/>
            <person name="Elias M."/>
            <person name="Engstrom E.M."/>
            <person name="Estelle M."/>
            <person name="Feng L."/>
            <person name="Finet C."/>
            <person name="Floyd S.K."/>
            <person name="Frommer W.B."/>
            <person name="Fujita T."/>
            <person name="Gramzow L."/>
            <person name="Gutensohn M."/>
            <person name="Harholt J."/>
            <person name="Hattori M."/>
            <person name="Heyl A."/>
            <person name="Hirai T."/>
            <person name="Hiwatashi Y."/>
            <person name="Ishikawa M."/>
            <person name="Iwata M."/>
            <person name="Karol K.G."/>
            <person name="Koehler B."/>
            <person name="Kolukisaoglu U."/>
            <person name="Kubo M."/>
            <person name="Kurata T."/>
            <person name="Lalonde S."/>
            <person name="Li K."/>
            <person name="Li Y."/>
            <person name="Litt A."/>
            <person name="Lyons E."/>
            <person name="Manning G."/>
            <person name="Maruyama T."/>
            <person name="Michael T.P."/>
            <person name="Mikami K."/>
            <person name="Miyazaki S."/>
            <person name="Morinaga S."/>
            <person name="Murata T."/>
            <person name="Mueller-Roeber B."/>
            <person name="Nelson D.R."/>
            <person name="Obara M."/>
            <person name="Oguri Y."/>
            <person name="Olmstead R.G."/>
            <person name="Onodera N."/>
            <person name="Petersen B.L."/>
            <person name="Pils B."/>
            <person name="Prigge M."/>
            <person name="Rensing S.A."/>
            <person name="Riano-Pachon D.M."/>
            <person name="Roberts A.W."/>
            <person name="Sato Y."/>
            <person name="Scheller H.V."/>
            <person name="Schulz B."/>
            <person name="Schulz C."/>
            <person name="Shakirov E.V."/>
            <person name="Shibagaki N."/>
            <person name="Shinohara N."/>
            <person name="Shippen D.E."/>
            <person name="Soerensen I."/>
            <person name="Sotooka R."/>
            <person name="Sugimoto N."/>
            <person name="Sugita M."/>
            <person name="Sumikawa N."/>
            <person name="Tanurdzic M."/>
            <person name="Theissen G."/>
            <person name="Ulvskov P."/>
            <person name="Wakazuki S."/>
            <person name="Weng J.K."/>
            <person name="Willats W.W."/>
            <person name="Wipf D."/>
            <person name="Wolf P.G."/>
            <person name="Yang L."/>
            <person name="Zimmer A.D."/>
            <person name="Zhu Q."/>
            <person name="Mitros T."/>
            <person name="Hellsten U."/>
            <person name="Loque D."/>
            <person name="Otillar R."/>
            <person name="Salamov A."/>
            <person name="Schmutz J."/>
            <person name="Shapiro H."/>
            <person name="Lindquist E."/>
            <person name="Lucas S."/>
            <person name="Rokhsar D."/>
            <person name="Grigoriev I.V."/>
        </authorList>
    </citation>
    <scope>NUCLEOTIDE SEQUENCE [LARGE SCALE GENOMIC DNA]</scope>
</reference>
<evidence type="ECO:0000313" key="2">
    <source>
        <dbReference type="EMBL" id="EFJ12859.1"/>
    </source>
</evidence>
<feature type="region of interest" description="Disordered" evidence="1">
    <location>
        <begin position="378"/>
        <end position="448"/>
    </location>
</feature>
<protein>
    <submittedName>
        <fullName evidence="2">Uncharacterized protein</fullName>
    </submittedName>
</protein>
<dbReference type="OrthoDB" id="1927968at2759"/>
<feature type="compositionally biased region" description="Basic and acidic residues" evidence="1">
    <location>
        <begin position="399"/>
        <end position="412"/>
    </location>
</feature>
<dbReference type="eggNOG" id="ENOG502QWA4">
    <property type="taxonomic scope" value="Eukaryota"/>
</dbReference>
<name>D8SRW1_SELML</name>
<dbReference type="PANTHER" id="PTHR31798:SF10">
    <property type="entry name" value="OS02G0822000 PROTEIN"/>
    <property type="match status" value="1"/>
</dbReference>
<dbReference type="Proteomes" id="UP000001514">
    <property type="component" value="Unassembled WGS sequence"/>
</dbReference>
<dbReference type="HOGENOM" id="CLU_552535_0_0_1"/>
<gene>
    <name evidence="2" type="ORF">SELMODRAFT_446486</name>
</gene>
<dbReference type="AlphaFoldDB" id="D8SRW1"/>
<evidence type="ECO:0000313" key="3">
    <source>
        <dbReference type="Proteomes" id="UP000001514"/>
    </source>
</evidence>